<proteinExistence type="predicted"/>
<sequence length="42" mass="4829">MVQQAPREWEIVMAAARFVEMRRRQSELRGQTPIGADTVSLL</sequence>
<organism evidence="1">
    <name type="scientific">Cucumis melo</name>
    <name type="common">Muskmelon</name>
    <dbReference type="NCBI Taxonomy" id="3656"/>
    <lineage>
        <taxon>Eukaryota</taxon>
        <taxon>Viridiplantae</taxon>
        <taxon>Streptophyta</taxon>
        <taxon>Embryophyta</taxon>
        <taxon>Tracheophyta</taxon>
        <taxon>Spermatophyta</taxon>
        <taxon>Magnoliopsida</taxon>
        <taxon>eudicotyledons</taxon>
        <taxon>Gunneridae</taxon>
        <taxon>Pentapetalae</taxon>
        <taxon>rosids</taxon>
        <taxon>fabids</taxon>
        <taxon>Cucurbitales</taxon>
        <taxon>Cucurbitaceae</taxon>
        <taxon>Benincaseae</taxon>
        <taxon>Cucumis</taxon>
    </lineage>
</organism>
<evidence type="ECO:0000313" key="1">
    <source>
        <dbReference type="EnsemblPlants" id="MELO3C027456.2.1"/>
    </source>
</evidence>
<name>A0A9I9E258_CUCME</name>
<reference evidence="1" key="1">
    <citation type="submission" date="2023-03" db="UniProtKB">
        <authorList>
            <consortium name="EnsemblPlants"/>
        </authorList>
    </citation>
    <scope>IDENTIFICATION</scope>
</reference>
<accession>A0A9I9E258</accession>
<dbReference type="Gramene" id="MELO3C027456.2.1">
    <property type="protein sequence ID" value="MELO3C027456.2.1"/>
    <property type="gene ID" value="MELO3C027456.2"/>
</dbReference>
<dbReference type="AlphaFoldDB" id="A0A9I9E258"/>
<dbReference type="EnsemblPlants" id="MELO3C027456.2.1">
    <property type="protein sequence ID" value="MELO3C027456.2.1"/>
    <property type="gene ID" value="MELO3C027456.2"/>
</dbReference>
<protein>
    <submittedName>
        <fullName evidence="1">Uncharacterized protein</fullName>
    </submittedName>
</protein>